<keyword evidence="4" id="KW-0418">Kinase</keyword>
<dbReference type="GO" id="GO:0016301">
    <property type="term" value="F:kinase activity"/>
    <property type="evidence" value="ECO:0007669"/>
    <property type="project" value="UniProtKB-KW"/>
</dbReference>
<name>A0ABT4UF45_9BACT</name>
<dbReference type="Proteomes" id="UP001210231">
    <property type="component" value="Unassembled WGS sequence"/>
</dbReference>
<feature type="domain" description="Sensor histidine kinase NatK-like C-terminal" evidence="3">
    <location>
        <begin position="240"/>
        <end position="325"/>
    </location>
</feature>
<dbReference type="RefSeq" id="WP_407029796.1">
    <property type="nucleotide sequence ID" value="NZ_JAQGEF010000001.1"/>
</dbReference>
<comment type="caution">
    <text evidence="4">The sequence shown here is derived from an EMBL/GenBank/DDBJ whole genome shotgun (WGS) entry which is preliminary data.</text>
</comment>
<feature type="transmembrane region" description="Helical" evidence="1">
    <location>
        <begin position="94"/>
        <end position="116"/>
    </location>
</feature>
<organism evidence="4 5">
    <name type="scientific">Polluticaenibacter yanchengensis</name>
    <dbReference type="NCBI Taxonomy" id="3014562"/>
    <lineage>
        <taxon>Bacteria</taxon>
        <taxon>Pseudomonadati</taxon>
        <taxon>Bacteroidota</taxon>
        <taxon>Chitinophagia</taxon>
        <taxon>Chitinophagales</taxon>
        <taxon>Chitinophagaceae</taxon>
        <taxon>Polluticaenibacter</taxon>
    </lineage>
</organism>
<accession>A0ABT4UF45</accession>
<feature type="transmembrane region" description="Helical" evidence="1">
    <location>
        <begin position="20"/>
        <end position="42"/>
    </location>
</feature>
<evidence type="ECO:0000313" key="5">
    <source>
        <dbReference type="Proteomes" id="UP001210231"/>
    </source>
</evidence>
<reference evidence="4 5" key="1">
    <citation type="submission" date="2022-12" db="EMBL/GenBank/DDBJ databases">
        <title>Chitinophagaceae gen. sp. nov., a new member of the family Chitinophagaceae, isolated from soil in a chemical factory.</title>
        <authorList>
            <person name="Ke Z."/>
        </authorList>
    </citation>
    <scope>NUCLEOTIDE SEQUENCE [LARGE SCALE GENOMIC DNA]</scope>
    <source>
        <strain evidence="4 5">LY-5</strain>
    </source>
</reference>
<dbReference type="InterPro" id="IPR032834">
    <property type="entry name" value="NatK-like_C"/>
</dbReference>
<dbReference type="Pfam" id="PF14501">
    <property type="entry name" value="HATPase_c_5"/>
    <property type="match status" value="1"/>
</dbReference>
<dbReference type="InterPro" id="IPR010559">
    <property type="entry name" value="Sig_transdc_His_kin_internal"/>
</dbReference>
<keyword evidence="1" id="KW-0472">Membrane</keyword>
<keyword evidence="1" id="KW-0812">Transmembrane</keyword>
<evidence type="ECO:0000313" key="4">
    <source>
        <dbReference type="EMBL" id="MDA3613465.1"/>
    </source>
</evidence>
<sequence>MLISVHIILLYLYDVPVKVAFADSIISNGVLAVSSLVIINTLRYYLPTQNQFKYVLALCLLSVILWYITVSSILPAIIGSRKAMYPAFFYNTRFIRILIALLINGCVSLMGVAWYVNQKREQEDKRKTEIEELARKAELFNLRQQLQPHFLFNSLNSINALISMDPAMARKMVLQLSDFLRGTIGNENQQMVSLQTEYKHLSLYLEIEKVRFGHRLQTSIELEESITDVQIPKMLLQPLVENAIKFGLYNTTGDVEIAINAVKKENNVLITVKNPFDDDAQTDIRKGTGFGLSSVLRRLQLIYHRSDLLKTKKENNTFTVQVLLPIYNNYDESSNNR</sequence>
<keyword evidence="5" id="KW-1185">Reference proteome</keyword>
<keyword evidence="1" id="KW-1133">Transmembrane helix</keyword>
<keyword evidence="4" id="KW-0808">Transferase</keyword>
<dbReference type="InterPro" id="IPR036890">
    <property type="entry name" value="HATPase_C_sf"/>
</dbReference>
<evidence type="ECO:0000259" key="2">
    <source>
        <dbReference type="Pfam" id="PF06580"/>
    </source>
</evidence>
<dbReference type="PANTHER" id="PTHR34220:SF7">
    <property type="entry name" value="SENSOR HISTIDINE KINASE YPDA"/>
    <property type="match status" value="1"/>
</dbReference>
<evidence type="ECO:0000259" key="3">
    <source>
        <dbReference type="Pfam" id="PF14501"/>
    </source>
</evidence>
<dbReference type="Pfam" id="PF06580">
    <property type="entry name" value="His_kinase"/>
    <property type="match status" value="1"/>
</dbReference>
<feature type="domain" description="Signal transduction histidine kinase internal region" evidence="2">
    <location>
        <begin position="137"/>
        <end position="216"/>
    </location>
</feature>
<dbReference type="SUPFAM" id="SSF55874">
    <property type="entry name" value="ATPase domain of HSP90 chaperone/DNA topoisomerase II/histidine kinase"/>
    <property type="match status" value="1"/>
</dbReference>
<dbReference type="InterPro" id="IPR050640">
    <property type="entry name" value="Bact_2-comp_sensor_kinase"/>
</dbReference>
<dbReference type="Gene3D" id="3.30.565.10">
    <property type="entry name" value="Histidine kinase-like ATPase, C-terminal domain"/>
    <property type="match status" value="1"/>
</dbReference>
<dbReference type="PANTHER" id="PTHR34220">
    <property type="entry name" value="SENSOR HISTIDINE KINASE YPDA"/>
    <property type="match status" value="1"/>
</dbReference>
<evidence type="ECO:0000256" key="1">
    <source>
        <dbReference type="SAM" id="Phobius"/>
    </source>
</evidence>
<gene>
    <name evidence="4" type="ORF">O3P16_01485</name>
</gene>
<protein>
    <submittedName>
        <fullName evidence="4">Histidine kinase</fullName>
    </submittedName>
</protein>
<proteinExistence type="predicted"/>
<feature type="transmembrane region" description="Helical" evidence="1">
    <location>
        <begin position="54"/>
        <end position="74"/>
    </location>
</feature>
<dbReference type="EMBL" id="JAQGEF010000001">
    <property type="protein sequence ID" value="MDA3613465.1"/>
    <property type="molecule type" value="Genomic_DNA"/>
</dbReference>